<comment type="caution">
    <text evidence="3">The sequence shown here is derived from an EMBL/GenBank/DDBJ whole genome shotgun (WGS) entry which is preliminary data.</text>
</comment>
<dbReference type="SMART" id="SM00228">
    <property type="entry name" value="PDZ"/>
    <property type="match status" value="1"/>
</dbReference>
<proteinExistence type="predicted"/>
<dbReference type="GO" id="GO:0016787">
    <property type="term" value="F:hydrolase activity"/>
    <property type="evidence" value="ECO:0007669"/>
    <property type="project" value="UniProtKB-KW"/>
</dbReference>
<feature type="domain" description="Peptidase S55" evidence="2">
    <location>
        <begin position="176"/>
        <end position="410"/>
    </location>
</feature>
<dbReference type="InterPro" id="IPR014219">
    <property type="entry name" value="SpoIVB"/>
</dbReference>
<dbReference type="InterPro" id="IPR036034">
    <property type="entry name" value="PDZ_sf"/>
</dbReference>
<dbReference type="EC" id="3.4.21.116" evidence="3"/>
<dbReference type="InterPro" id="IPR001478">
    <property type="entry name" value="PDZ"/>
</dbReference>
<keyword evidence="3" id="KW-0378">Hydrolase</keyword>
<dbReference type="RefSeq" id="WP_243112895.1">
    <property type="nucleotide sequence ID" value="NZ_JAJUFJ010000004.1"/>
</dbReference>
<gene>
    <name evidence="3" type="primary">spoIVB</name>
    <name evidence="3" type="ORF">CAGA_02150</name>
</gene>
<protein>
    <submittedName>
        <fullName evidence="3">SpoIVB peptidase</fullName>
        <ecNumber evidence="3">3.4.21.116</ecNumber>
    </submittedName>
</protein>
<dbReference type="AlphaFoldDB" id="A0A4Z0YF20"/>
<sequence length="410" mass="43437">MKNFLKGLTACSLVLMILYSVSIGMASYFTPDSYRVTAGSSLQWGSDAITAVTENGADISAGICSTPNKSYKAKLMLYHVIPLKTVNVDVVKETLLIPCGTPFGIKLFTNGVVIVGVADIKTAEGTVNPAAIAGLKVGDVVTCVDGKKVNTNAELIETVSKSQGKNLTFTVQRDNNCFNVTVKPVKSEIDSGYKAGIWVRDSTAGIGTLTFYNPVTKCFAGLGHGVCDTDTNELMPLLNGDIVPVTISGITKGEKGNPGELRGYFTTDTAMGTLDANVSAGVYGKLRTVPKGEAMEVAMKQEITTGPVQILSTIDGGKPQYFNAVIEKIDYRENLHSKNMVLHVTDERLLNTTGGIVQGMSGSPIIQNGKIAGAVTHVFVNDPTRGYGIFAENMLEVSQKVSASNSLKAS</sequence>
<name>A0A4Z0YF20_9FIRM</name>
<dbReference type="SUPFAM" id="SSF50156">
    <property type="entry name" value="PDZ domain-like"/>
    <property type="match status" value="1"/>
</dbReference>
<dbReference type="Pfam" id="PF13180">
    <property type="entry name" value="PDZ_2"/>
    <property type="match status" value="1"/>
</dbReference>
<accession>A0A4Z0YF20</accession>
<dbReference type="Gene3D" id="2.30.42.10">
    <property type="match status" value="1"/>
</dbReference>
<dbReference type="NCBIfam" id="TIGR02860">
    <property type="entry name" value="spore_IV_B"/>
    <property type="match status" value="1"/>
</dbReference>
<evidence type="ECO:0000259" key="2">
    <source>
        <dbReference type="PROSITE" id="PS51494"/>
    </source>
</evidence>
<evidence type="ECO:0000313" key="3">
    <source>
        <dbReference type="EMBL" id="TGJ77811.1"/>
    </source>
</evidence>
<dbReference type="SUPFAM" id="SSF50494">
    <property type="entry name" value="Trypsin-like serine proteases"/>
    <property type="match status" value="1"/>
</dbReference>
<dbReference type="Proteomes" id="UP000297714">
    <property type="component" value="Unassembled WGS sequence"/>
</dbReference>
<dbReference type="Pfam" id="PF05580">
    <property type="entry name" value="Peptidase_S55"/>
    <property type="match status" value="1"/>
</dbReference>
<dbReference type="InterPro" id="IPR009003">
    <property type="entry name" value="Peptidase_S1_PA"/>
</dbReference>
<organism evidence="3 4">
    <name type="scientific">Caproiciproducens galactitolivorans</name>
    <dbReference type="NCBI Taxonomy" id="642589"/>
    <lineage>
        <taxon>Bacteria</taxon>
        <taxon>Bacillati</taxon>
        <taxon>Bacillota</taxon>
        <taxon>Clostridia</taxon>
        <taxon>Eubacteriales</taxon>
        <taxon>Acutalibacteraceae</taxon>
        <taxon>Caproiciproducens</taxon>
    </lineage>
</organism>
<feature type="domain" description="PDZ" evidence="1">
    <location>
        <begin position="87"/>
        <end position="175"/>
    </location>
</feature>
<dbReference type="PROSITE" id="PS50106">
    <property type="entry name" value="PDZ"/>
    <property type="match status" value="1"/>
</dbReference>
<evidence type="ECO:0000313" key="4">
    <source>
        <dbReference type="Proteomes" id="UP000297714"/>
    </source>
</evidence>
<keyword evidence="4" id="KW-1185">Reference proteome</keyword>
<dbReference type="PROSITE" id="PS51494">
    <property type="entry name" value="SPOIVB"/>
    <property type="match status" value="1"/>
</dbReference>
<dbReference type="EMBL" id="SRMQ01000001">
    <property type="protein sequence ID" value="TGJ77811.1"/>
    <property type="molecule type" value="Genomic_DNA"/>
</dbReference>
<dbReference type="InterPro" id="IPR008763">
    <property type="entry name" value="Peptidase_S55"/>
</dbReference>
<reference evidence="3 4" key="1">
    <citation type="submission" date="2019-04" db="EMBL/GenBank/DDBJ databases">
        <authorList>
            <person name="Poehlein A."/>
            <person name="Bengelsdorf F.R."/>
            <person name="Duerre P."/>
            <person name="Daniel R."/>
        </authorList>
    </citation>
    <scope>NUCLEOTIDE SEQUENCE [LARGE SCALE GENOMIC DNA]</scope>
    <source>
        <strain evidence="3 4">BS-1</strain>
    </source>
</reference>
<evidence type="ECO:0000259" key="1">
    <source>
        <dbReference type="PROSITE" id="PS50106"/>
    </source>
</evidence>